<evidence type="ECO:0000256" key="1">
    <source>
        <dbReference type="SAM" id="MobiDB-lite"/>
    </source>
</evidence>
<comment type="caution">
    <text evidence="2">The sequence shown here is derived from an EMBL/GenBank/DDBJ whole genome shotgun (WGS) entry which is preliminary data.</text>
</comment>
<evidence type="ECO:0008006" key="4">
    <source>
        <dbReference type="Google" id="ProtNLM"/>
    </source>
</evidence>
<proteinExistence type="predicted"/>
<feature type="region of interest" description="Disordered" evidence="1">
    <location>
        <begin position="215"/>
        <end position="269"/>
    </location>
</feature>
<name>A0ABP0DV71_9PEZI</name>
<organism evidence="2 3">
    <name type="scientific">Sporothrix epigloea</name>
    <dbReference type="NCBI Taxonomy" id="1892477"/>
    <lineage>
        <taxon>Eukaryota</taxon>
        <taxon>Fungi</taxon>
        <taxon>Dikarya</taxon>
        <taxon>Ascomycota</taxon>
        <taxon>Pezizomycotina</taxon>
        <taxon>Sordariomycetes</taxon>
        <taxon>Sordariomycetidae</taxon>
        <taxon>Ophiostomatales</taxon>
        <taxon>Ophiostomataceae</taxon>
        <taxon>Sporothrix</taxon>
    </lineage>
</organism>
<dbReference type="EMBL" id="CAWUON010000069">
    <property type="protein sequence ID" value="CAK7271182.1"/>
    <property type="molecule type" value="Genomic_DNA"/>
</dbReference>
<evidence type="ECO:0000313" key="2">
    <source>
        <dbReference type="EMBL" id="CAK7271182.1"/>
    </source>
</evidence>
<gene>
    <name evidence="2" type="ORF">SEPCBS119000_004470</name>
</gene>
<evidence type="ECO:0000313" key="3">
    <source>
        <dbReference type="Proteomes" id="UP001642502"/>
    </source>
</evidence>
<dbReference type="Gene3D" id="4.10.60.10">
    <property type="entry name" value="Zinc finger, CCHC-type"/>
    <property type="match status" value="1"/>
</dbReference>
<sequence>MSMVAAASMDAVDEQRDLKKYFPAVDRNAIFCIGCASNGHRFAACPLRNCRLCGGITVDHTLFGCPAVALDTLTQSDKRSESELKPLHGTGKDKPKNKNKAAAVSNTGTAAPGQPSQCPYCLEECIHEVVCPRLWTTFVSDPASKRSDYKIWTACYVCGLDNHFGGDCKSNTGMHLSGRQFSRDDDIWSHKYASLFSEMKKSRSCAKVEAAGNGAGSAAVAPQSRKAKRLKAGQDDKIVPTHSSQVHSASQAAKSGNTGSNESSKNEDQ</sequence>
<dbReference type="Proteomes" id="UP001642502">
    <property type="component" value="Unassembled WGS sequence"/>
</dbReference>
<accession>A0ABP0DV71</accession>
<feature type="compositionally biased region" description="Basic and acidic residues" evidence="1">
    <location>
        <begin position="79"/>
        <end position="96"/>
    </location>
</feature>
<feature type="compositionally biased region" description="Low complexity" evidence="1">
    <location>
        <begin position="242"/>
        <end position="255"/>
    </location>
</feature>
<protein>
    <recommendedName>
        <fullName evidence="4">CCHC-type domain-containing protein</fullName>
    </recommendedName>
</protein>
<keyword evidence="3" id="KW-1185">Reference proteome</keyword>
<feature type="region of interest" description="Disordered" evidence="1">
    <location>
        <begin position="79"/>
        <end position="114"/>
    </location>
</feature>
<reference evidence="2 3" key="1">
    <citation type="submission" date="2024-01" db="EMBL/GenBank/DDBJ databases">
        <authorList>
            <person name="Allen C."/>
            <person name="Tagirdzhanova G."/>
        </authorList>
    </citation>
    <scope>NUCLEOTIDE SEQUENCE [LARGE SCALE GENOMIC DNA]</scope>
    <source>
        <strain evidence="2 3">CBS 119000</strain>
    </source>
</reference>
<feature type="compositionally biased region" description="Polar residues" evidence="1">
    <location>
        <begin position="104"/>
        <end position="114"/>
    </location>
</feature>